<dbReference type="SFLD" id="SFLDF00274">
    <property type="entry name" value="ribosomal_protein_S12_methylth"/>
    <property type="match status" value="1"/>
</dbReference>
<keyword evidence="7 8" id="KW-0411">Iron-sulfur</keyword>
<dbReference type="AlphaFoldDB" id="A0A1B1U5V7"/>
<dbReference type="HAMAP" id="MF_01865">
    <property type="entry name" value="MTTase_RimO"/>
    <property type="match status" value="1"/>
</dbReference>
<dbReference type="PROSITE" id="PS51449">
    <property type="entry name" value="MTTASE_N"/>
    <property type="match status" value="1"/>
</dbReference>
<dbReference type="RefSeq" id="WP_066340347.1">
    <property type="nucleotide sequence ID" value="NZ_CP016503.1"/>
</dbReference>
<feature type="domain" description="Radical SAM core" evidence="10">
    <location>
        <begin position="133"/>
        <end position="362"/>
    </location>
</feature>
<dbReference type="InterPro" id="IPR007197">
    <property type="entry name" value="rSAM"/>
</dbReference>
<name>A0A1B1U5V7_9HELI</name>
<dbReference type="InterPro" id="IPR023404">
    <property type="entry name" value="rSAM_horseshoe"/>
</dbReference>
<dbReference type="SMART" id="SM00729">
    <property type="entry name" value="Elp3"/>
    <property type="match status" value="1"/>
</dbReference>
<dbReference type="EC" id="2.8.4.4" evidence="8"/>
<keyword evidence="3 8" id="KW-0808">Transferase</keyword>
<feature type="binding site" evidence="8">
    <location>
        <position position="78"/>
    </location>
    <ligand>
        <name>[4Fe-4S] cluster</name>
        <dbReference type="ChEBI" id="CHEBI:49883"/>
        <label>1</label>
    </ligand>
</feature>
<dbReference type="InterPro" id="IPR005840">
    <property type="entry name" value="Ribosomal_uS12_MeSTrfase_RimO"/>
</dbReference>
<dbReference type="GO" id="GO:0103039">
    <property type="term" value="F:protein methylthiotransferase activity"/>
    <property type="evidence" value="ECO:0007669"/>
    <property type="project" value="UniProtKB-EC"/>
</dbReference>
<keyword evidence="4 8" id="KW-0949">S-adenosyl-L-methionine</keyword>
<comment type="function">
    <text evidence="8">Catalyzes the methylthiolation of an aspartic acid residue of ribosomal protein uS12.</text>
</comment>
<feature type="binding site" evidence="8">
    <location>
        <position position="154"/>
    </location>
    <ligand>
        <name>[4Fe-4S] cluster</name>
        <dbReference type="ChEBI" id="CHEBI:49883"/>
        <label>2</label>
        <note>4Fe-4S-S-AdoMet</note>
    </ligand>
</feature>
<feature type="binding site" evidence="8">
    <location>
        <position position="46"/>
    </location>
    <ligand>
        <name>[4Fe-4S] cluster</name>
        <dbReference type="ChEBI" id="CHEBI:49883"/>
        <label>1</label>
    </ligand>
</feature>
<keyword evidence="2 8" id="KW-0963">Cytoplasm</keyword>
<dbReference type="PANTHER" id="PTHR43837">
    <property type="entry name" value="RIBOSOMAL PROTEIN S12 METHYLTHIOTRANSFERASE RIMO"/>
    <property type="match status" value="1"/>
</dbReference>
<dbReference type="InterPro" id="IPR038135">
    <property type="entry name" value="Methylthiotransferase_N_sf"/>
</dbReference>
<comment type="catalytic activity">
    <reaction evidence="8">
        <text>L-aspartate(89)-[ribosomal protein uS12]-hydrogen + (sulfur carrier)-SH + AH2 + 2 S-adenosyl-L-methionine = 3-methylsulfanyl-L-aspartate(89)-[ribosomal protein uS12]-hydrogen + (sulfur carrier)-H + 5'-deoxyadenosine + L-methionine + A + S-adenosyl-L-homocysteine + 2 H(+)</text>
        <dbReference type="Rhea" id="RHEA:37087"/>
        <dbReference type="Rhea" id="RHEA-COMP:10460"/>
        <dbReference type="Rhea" id="RHEA-COMP:10461"/>
        <dbReference type="Rhea" id="RHEA-COMP:14737"/>
        <dbReference type="Rhea" id="RHEA-COMP:14739"/>
        <dbReference type="ChEBI" id="CHEBI:13193"/>
        <dbReference type="ChEBI" id="CHEBI:15378"/>
        <dbReference type="ChEBI" id="CHEBI:17319"/>
        <dbReference type="ChEBI" id="CHEBI:17499"/>
        <dbReference type="ChEBI" id="CHEBI:29917"/>
        <dbReference type="ChEBI" id="CHEBI:29961"/>
        <dbReference type="ChEBI" id="CHEBI:57844"/>
        <dbReference type="ChEBI" id="CHEBI:57856"/>
        <dbReference type="ChEBI" id="CHEBI:59789"/>
        <dbReference type="ChEBI" id="CHEBI:64428"/>
        <dbReference type="ChEBI" id="CHEBI:73599"/>
        <dbReference type="EC" id="2.8.4.4"/>
    </reaction>
</comment>
<keyword evidence="11" id="KW-0687">Ribonucleoprotein</keyword>
<gene>
    <name evidence="8" type="primary">rimO</name>
    <name evidence="11" type="ORF">BBW65_04530</name>
</gene>
<evidence type="ECO:0000313" key="12">
    <source>
        <dbReference type="Proteomes" id="UP000092884"/>
    </source>
</evidence>
<keyword evidence="11" id="KW-0689">Ribosomal protein</keyword>
<feature type="domain" description="MTTase N-terminal" evidence="9">
    <location>
        <begin position="3"/>
        <end position="115"/>
    </location>
</feature>
<evidence type="ECO:0000313" key="11">
    <source>
        <dbReference type="EMBL" id="ANV98111.1"/>
    </source>
</evidence>
<dbReference type="InterPro" id="IPR002792">
    <property type="entry name" value="TRAM_dom"/>
</dbReference>
<dbReference type="SFLD" id="SFLDG01061">
    <property type="entry name" value="methylthiotransferase"/>
    <property type="match status" value="1"/>
</dbReference>
<dbReference type="Proteomes" id="UP000092884">
    <property type="component" value="Chromosome"/>
</dbReference>
<keyword evidence="6 8" id="KW-0408">Iron</keyword>
<evidence type="ECO:0000256" key="8">
    <source>
        <dbReference type="HAMAP-Rule" id="MF_01865"/>
    </source>
</evidence>
<dbReference type="PROSITE" id="PS01278">
    <property type="entry name" value="MTTASE_RADICAL"/>
    <property type="match status" value="1"/>
</dbReference>
<feature type="binding site" evidence="8">
    <location>
        <position position="12"/>
    </location>
    <ligand>
        <name>[4Fe-4S] cluster</name>
        <dbReference type="ChEBI" id="CHEBI:49883"/>
        <label>1</label>
    </ligand>
</feature>
<dbReference type="STRING" id="222136.BBW65_04530"/>
<dbReference type="NCBIfam" id="TIGR00089">
    <property type="entry name" value="MiaB/RimO family radical SAM methylthiotransferase"/>
    <property type="match status" value="1"/>
</dbReference>
<dbReference type="GO" id="GO:0005829">
    <property type="term" value="C:cytosol"/>
    <property type="evidence" value="ECO:0007669"/>
    <property type="project" value="TreeGrafter"/>
</dbReference>
<dbReference type="SFLD" id="SFLDG01082">
    <property type="entry name" value="B12-binding_domain_containing"/>
    <property type="match status" value="1"/>
</dbReference>
<evidence type="ECO:0000256" key="2">
    <source>
        <dbReference type="ARBA" id="ARBA00022490"/>
    </source>
</evidence>
<dbReference type="SFLD" id="SFLDS00029">
    <property type="entry name" value="Radical_SAM"/>
    <property type="match status" value="1"/>
</dbReference>
<dbReference type="Pfam" id="PF04055">
    <property type="entry name" value="Radical_SAM"/>
    <property type="match status" value="1"/>
</dbReference>
<evidence type="ECO:0000256" key="4">
    <source>
        <dbReference type="ARBA" id="ARBA00022691"/>
    </source>
</evidence>
<organism evidence="11 12">
    <name type="scientific">Helicobacter enhydrae</name>
    <dbReference type="NCBI Taxonomy" id="222136"/>
    <lineage>
        <taxon>Bacteria</taxon>
        <taxon>Pseudomonadati</taxon>
        <taxon>Campylobacterota</taxon>
        <taxon>Epsilonproteobacteria</taxon>
        <taxon>Campylobacterales</taxon>
        <taxon>Helicobacteraceae</taxon>
        <taxon>Helicobacter</taxon>
    </lineage>
</organism>
<dbReference type="SUPFAM" id="SSF102114">
    <property type="entry name" value="Radical SAM enzymes"/>
    <property type="match status" value="1"/>
</dbReference>
<comment type="subcellular location">
    <subcellularLocation>
        <location evidence="8">Cytoplasm</location>
    </subcellularLocation>
</comment>
<dbReference type="CDD" id="cd01335">
    <property type="entry name" value="Radical_SAM"/>
    <property type="match status" value="1"/>
</dbReference>
<comment type="similarity">
    <text evidence="8">Belongs to the methylthiotransferase family. RimO subfamily.</text>
</comment>
<keyword evidence="12" id="KW-1185">Reference proteome</keyword>
<dbReference type="InterPro" id="IPR006638">
    <property type="entry name" value="Elp3/MiaA/NifB-like_rSAM"/>
</dbReference>
<dbReference type="InterPro" id="IPR020612">
    <property type="entry name" value="Methylthiotransferase_CS"/>
</dbReference>
<keyword evidence="5 8" id="KW-0479">Metal-binding</keyword>
<reference evidence="12" key="1">
    <citation type="submission" date="2016-07" db="EMBL/GenBank/DDBJ databases">
        <authorList>
            <person name="Florea S."/>
            <person name="Webb J.S."/>
            <person name="Jaromczyk J."/>
            <person name="Schardl C.L."/>
        </authorList>
    </citation>
    <scope>NUCLEOTIDE SEQUENCE [LARGE SCALE GENOMIC DNA]</scope>
    <source>
        <strain evidence="12">MIT 01-6242</strain>
    </source>
</reference>
<dbReference type="GO" id="GO:0005840">
    <property type="term" value="C:ribosome"/>
    <property type="evidence" value="ECO:0007669"/>
    <property type="project" value="UniProtKB-KW"/>
</dbReference>
<dbReference type="GO" id="GO:0051539">
    <property type="term" value="F:4 iron, 4 sulfur cluster binding"/>
    <property type="evidence" value="ECO:0007669"/>
    <property type="project" value="UniProtKB-UniRule"/>
</dbReference>
<dbReference type="Pfam" id="PF00919">
    <property type="entry name" value="UPF0004"/>
    <property type="match status" value="1"/>
</dbReference>
<evidence type="ECO:0000256" key="3">
    <source>
        <dbReference type="ARBA" id="ARBA00022679"/>
    </source>
</evidence>
<feature type="binding site" evidence="8">
    <location>
        <position position="147"/>
    </location>
    <ligand>
        <name>[4Fe-4S] cluster</name>
        <dbReference type="ChEBI" id="CHEBI:49883"/>
        <label>2</label>
        <note>4Fe-4S-S-AdoMet</note>
    </ligand>
</feature>
<protein>
    <recommendedName>
        <fullName evidence="8">Ribosomal protein uS12 methylthiotransferase RimO</fullName>
        <shortName evidence="8">uS12 MTTase</shortName>
        <shortName evidence="8">uS12 methylthiotransferase</shortName>
        <ecNumber evidence="8">2.8.4.4</ecNumber>
    </recommendedName>
    <alternativeName>
        <fullName evidence="8">Ribosomal protein uS12 (aspartate-C(3))-methylthiotransferase</fullName>
    </alternativeName>
    <alternativeName>
        <fullName evidence="8">Ribosome maturation factor RimO</fullName>
    </alternativeName>
</protein>
<dbReference type="GO" id="GO:0046872">
    <property type="term" value="F:metal ion binding"/>
    <property type="evidence" value="ECO:0007669"/>
    <property type="project" value="UniProtKB-KW"/>
</dbReference>
<keyword evidence="1 8" id="KW-0004">4Fe-4S</keyword>
<evidence type="ECO:0000256" key="6">
    <source>
        <dbReference type="ARBA" id="ARBA00023004"/>
    </source>
</evidence>
<dbReference type="Gene3D" id="3.40.50.12160">
    <property type="entry name" value="Methylthiotransferase, N-terminal domain"/>
    <property type="match status" value="1"/>
</dbReference>
<dbReference type="KEGG" id="het:BBW65_04530"/>
<dbReference type="PROSITE" id="PS51918">
    <property type="entry name" value="RADICAL_SAM"/>
    <property type="match status" value="1"/>
</dbReference>
<dbReference type="PANTHER" id="PTHR43837:SF1">
    <property type="entry name" value="RIBOSOMAL PROTEIN US12 METHYLTHIOTRANSFERASE RIMO"/>
    <property type="match status" value="1"/>
</dbReference>
<dbReference type="Gene3D" id="2.40.50.140">
    <property type="entry name" value="Nucleic acid-binding proteins"/>
    <property type="match status" value="1"/>
</dbReference>
<dbReference type="EMBL" id="CP016503">
    <property type="protein sequence ID" value="ANV98111.1"/>
    <property type="molecule type" value="Genomic_DNA"/>
</dbReference>
<dbReference type="InterPro" id="IPR012340">
    <property type="entry name" value="NA-bd_OB-fold"/>
</dbReference>
<dbReference type="InterPro" id="IPR005839">
    <property type="entry name" value="Methylthiotransferase"/>
</dbReference>
<evidence type="ECO:0000256" key="5">
    <source>
        <dbReference type="ARBA" id="ARBA00022723"/>
    </source>
</evidence>
<dbReference type="Pfam" id="PF18693">
    <property type="entry name" value="TRAM_2"/>
    <property type="match status" value="1"/>
</dbReference>
<evidence type="ECO:0000256" key="1">
    <source>
        <dbReference type="ARBA" id="ARBA00022485"/>
    </source>
</evidence>
<sequence>MSKKLHLISLGCTKNLVDSEVMLGRLKDYALTDEVSEADVILVNTCGFVSAAKEESIRVILEASSRRKEGALLVASGCLSERYRHQLLEEMPEIDLITGVGDYDKIDELIAQKENAVFSPKVFLSDNHQRVITGSNIHAYVKLSEGCNQTCSFCSIPSFKGKLHSRSIQSVLKEVEQLSLQGYQDVSFLAQDSSSYLRDCGEKNGLIGLIQALEEQNRVKSARILYLYPTTTTLELIEQIANSKIVQNYFDMPIQHISSSMLKRMKRGASKDRHIELLKAMRETKDSFLRTTLIIGHPQESDEEFEELCEFIEGFRFDAVNLFAFSSEEGTLAHQMDGHIPSKIINARIATINKIIQKQQQEHRKHNVGKVLPVIIEGKSEVSEYFYSARAVQWAPQIDGEILINQIAIDGVTQLPTGYYQARITETKGEYVFAEVVGVGI</sequence>
<accession>A0A1B1U5V7</accession>
<dbReference type="InterPro" id="IPR013848">
    <property type="entry name" value="Methylthiotransferase_N"/>
</dbReference>
<dbReference type="Gene3D" id="3.80.30.20">
    <property type="entry name" value="tm_1862 like domain"/>
    <property type="match status" value="1"/>
</dbReference>
<comment type="cofactor">
    <cofactor evidence="8">
        <name>[4Fe-4S] cluster</name>
        <dbReference type="ChEBI" id="CHEBI:49883"/>
    </cofactor>
    <text evidence="8">Binds 2 [4Fe-4S] clusters. One cluster is coordinated with 3 cysteines and an exchangeable S-adenosyl-L-methionine.</text>
</comment>
<dbReference type="InterPro" id="IPR058240">
    <property type="entry name" value="rSAM_sf"/>
</dbReference>
<dbReference type="OrthoDB" id="9805215at2"/>
<dbReference type="GO" id="GO:0035599">
    <property type="term" value="F:aspartic acid methylthiotransferase activity"/>
    <property type="evidence" value="ECO:0007669"/>
    <property type="project" value="TreeGrafter"/>
</dbReference>
<evidence type="ECO:0000259" key="9">
    <source>
        <dbReference type="PROSITE" id="PS51449"/>
    </source>
</evidence>
<dbReference type="GO" id="GO:0006400">
    <property type="term" value="P:tRNA modification"/>
    <property type="evidence" value="ECO:0007669"/>
    <property type="project" value="InterPro"/>
</dbReference>
<feature type="binding site" evidence="8">
    <location>
        <position position="151"/>
    </location>
    <ligand>
        <name>[4Fe-4S] cluster</name>
        <dbReference type="ChEBI" id="CHEBI:49883"/>
        <label>2</label>
        <note>4Fe-4S-S-AdoMet</note>
    </ligand>
</feature>
<proteinExistence type="inferred from homology"/>
<dbReference type="NCBIfam" id="TIGR01125">
    <property type="entry name" value="30S ribosomal protein S12 methylthiotransferase RimO"/>
    <property type="match status" value="1"/>
</dbReference>
<evidence type="ECO:0000259" key="10">
    <source>
        <dbReference type="PROSITE" id="PS51918"/>
    </source>
</evidence>
<evidence type="ECO:0000256" key="7">
    <source>
        <dbReference type="ARBA" id="ARBA00023014"/>
    </source>
</evidence>